<dbReference type="SUPFAM" id="SSF58014">
    <property type="entry name" value="Coiled-coil domain of nucleotide exchange factor GrpE"/>
    <property type="match status" value="1"/>
</dbReference>
<sequence length="184" mass="21337">MEGNTEEKNKREDNKKEKKLSVDEPKEKLKEFQRLAGEYLAGWKRSRADLLNYKKEEMNRISEALKYANKELILKILSVLDTFDLAEKRLPANLNNNEHIKGIFQIRNQLQDLLKNQKVEEIKVLGEKFDPNFQEVIEEVAVKPFSSEASEGRDKESGLVIEEVQKGYLLHGKILRPAKVKVSK</sequence>
<dbReference type="CDD" id="cd00446">
    <property type="entry name" value="GrpE"/>
    <property type="match status" value="1"/>
</dbReference>
<dbReference type="AlphaFoldDB" id="A0A0F9VSB3"/>
<protein>
    <recommendedName>
        <fullName evidence="5">Nucleotide exchange factor GrpE</fullName>
    </recommendedName>
</protein>
<dbReference type="GO" id="GO:0051087">
    <property type="term" value="F:protein-folding chaperone binding"/>
    <property type="evidence" value="ECO:0007669"/>
    <property type="project" value="InterPro"/>
</dbReference>
<dbReference type="Gene3D" id="2.30.22.10">
    <property type="entry name" value="Head domain of nucleotide exchange factor GrpE"/>
    <property type="match status" value="1"/>
</dbReference>
<dbReference type="InterPro" id="IPR013805">
    <property type="entry name" value="GrpE_CC"/>
</dbReference>
<dbReference type="Pfam" id="PF01025">
    <property type="entry name" value="GrpE"/>
    <property type="match status" value="1"/>
</dbReference>
<dbReference type="EMBL" id="LAZR01000029">
    <property type="protein sequence ID" value="KKO02793.1"/>
    <property type="molecule type" value="Genomic_DNA"/>
</dbReference>
<dbReference type="SUPFAM" id="SSF51064">
    <property type="entry name" value="Head domain of nucleotide exchange factor GrpE"/>
    <property type="match status" value="1"/>
</dbReference>
<dbReference type="GO" id="GO:0051082">
    <property type="term" value="F:unfolded protein binding"/>
    <property type="evidence" value="ECO:0007669"/>
    <property type="project" value="TreeGrafter"/>
</dbReference>
<evidence type="ECO:0000256" key="2">
    <source>
        <dbReference type="ARBA" id="ARBA00023186"/>
    </source>
</evidence>
<dbReference type="GO" id="GO:0042803">
    <property type="term" value="F:protein homodimerization activity"/>
    <property type="evidence" value="ECO:0007669"/>
    <property type="project" value="InterPro"/>
</dbReference>
<comment type="caution">
    <text evidence="4">The sequence shown here is derived from an EMBL/GenBank/DDBJ whole genome shotgun (WGS) entry which is preliminary data.</text>
</comment>
<dbReference type="HAMAP" id="MF_01151">
    <property type="entry name" value="GrpE"/>
    <property type="match status" value="1"/>
</dbReference>
<feature type="region of interest" description="Disordered" evidence="3">
    <location>
        <begin position="1"/>
        <end position="23"/>
    </location>
</feature>
<evidence type="ECO:0000256" key="3">
    <source>
        <dbReference type="SAM" id="MobiDB-lite"/>
    </source>
</evidence>
<dbReference type="InterPro" id="IPR000740">
    <property type="entry name" value="GrpE"/>
</dbReference>
<evidence type="ECO:0008006" key="5">
    <source>
        <dbReference type="Google" id="ProtNLM"/>
    </source>
</evidence>
<dbReference type="PANTHER" id="PTHR21237:SF23">
    <property type="entry name" value="GRPE PROTEIN HOMOLOG, MITOCHONDRIAL"/>
    <property type="match status" value="1"/>
</dbReference>
<keyword evidence="2" id="KW-0143">Chaperone</keyword>
<evidence type="ECO:0000313" key="4">
    <source>
        <dbReference type="EMBL" id="KKO02793.1"/>
    </source>
</evidence>
<reference evidence="4" key="1">
    <citation type="journal article" date="2015" name="Nature">
        <title>Complex archaea that bridge the gap between prokaryotes and eukaryotes.</title>
        <authorList>
            <person name="Spang A."/>
            <person name="Saw J.H."/>
            <person name="Jorgensen S.L."/>
            <person name="Zaremba-Niedzwiedzka K."/>
            <person name="Martijn J."/>
            <person name="Lind A.E."/>
            <person name="van Eijk R."/>
            <person name="Schleper C."/>
            <person name="Guy L."/>
            <person name="Ettema T.J."/>
        </authorList>
    </citation>
    <scope>NUCLEOTIDE SEQUENCE</scope>
</reference>
<dbReference type="InterPro" id="IPR009012">
    <property type="entry name" value="GrpE_head"/>
</dbReference>
<comment type="similarity">
    <text evidence="1">Belongs to the GrpE family.</text>
</comment>
<evidence type="ECO:0000256" key="1">
    <source>
        <dbReference type="ARBA" id="ARBA00009054"/>
    </source>
</evidence>
<gene>
    <name evidence="4" type="ORF">LCGC14_0102430</name>
</gene>
<organism evidence="4">
    <name type="scientific">marine sediment metagenome</name>
    <dbReference type="NCBI Taxonomy" id="412755"/>
    <lineage>
        <taxon>unclassified sequences</taxon>
        <taxon>metagenomes</taxon>
        <taxon>ecological metagenomes</taxon>
    </lineage>
</organism>
<dbReference type="PANTHER" id="PTHR21237">
    <property type="entry name" value="GRPE PROTEIN"/>
    <property type="match status" value="1"/>
</dbReference>
<dbReference type="PRINTS" id="PR00773">
    <property type="entry name" value="GRPEPROTEIN"/>
</dbReference>
<dbReference type="GO" id="GO:0006457">
    <property type="term" value="P:protein folding"/>
    <property type="evidence" value="ECO:0007669"/>
    <property type="project" value="InterPro"/>
</dbReference>
<dbReference type="Gene3D" id="3.90.20.20">
    <property type="match status" value="1"/>
</dbReference>
<proteinExistence type="inferred from homology"/>
<name>A0A0F9VSB3_9ZZZZ</name>
<accession>A0A0F9VSB3</accession>
<dbReference type="GO" id="GO:0000774">
    <property type="term" value="F:adenyl-nucleotide exchange factor activity"/>
    <property type="evidence" value="ECO:0007669"/>
    <property type="project" value="InterPro"/>
</dbReference>